<organism evidence="3 4">
    <name type="scientific">Dyadobacter frigoris</name>
    <dbReference type="NCBI Taxonomy" id="2576211"/>
    <lineage>
        <taxon>Bacteria</taxon>
        <taxon>Pseudomonadati</taxon>
        <taxon>Bacteroidota</taxon>
        <taxon>Cytophagia</taxon>
        <taxon>Cytophagales</taxon>
        <taxon>Spirosomataceae</taxon>
        <taxon>Dyadobacter</taxon>
    </lineage>
</organism>
<reference evidence="3 4" key="1">
    <citation type="submission" date="2019-05" db="EMBL/GenBank/DDBJ databases">
        <title>Dyadobacter AR-3-8 sp. nov., isolated from arctic soil.</title>
        <authorList>
            <person name="Chaudhary D.K."/>
        </authorList>
    </citation>
    <scope>NUCLEOTIDE SEQUENCE [LARGE SCALE GENOMIC DNA]</scope>
    <source>
        <strain evidence="3 4">AR-3-8</strain>
    </source>
</reference>
<dbReference type="PRINTS" id="PR00111">
    <property type="entry name" value="ABHYDROLASE"/>
</dbReference>
<dbReference type="AlphaFoldDB" id="A0A4U6D4Y5"/>
<dbReference type="EMBL" id="SZVO01000004">
    <property type="protein sequence ID" value="TKT92390.1"/>
    <property type="molecule type" value="Genomic_DNA"/>
</dbReference>
<evidence type="ECO:0000313" key="3">
    <source>
        <dbReference type="EMBL" id="TKT92390.1"/>
    </source>
</evidence>
<accession>A0A4U6D4Y5</accession>
<evidence type="ECO:0000313" key="4">
    <source>
        <dbReference type="Proteomes" id="UP000304900"/>
    </source>
</evidence>
<dbReference type="Gene3D" id="3.40.50.1820">
    <property type="entry name" value="alpha/beta hydrolase"/>
    <property type="match status" value="1"/>
</dbReference>
<dbReference type="GO" id="GO:0016787">
    <property type="term" value="F:hydrolase activity"/>
    <property type="evidence" value="ECO:0007669"/>
    <property type="project" value="UniProtKB-KW"/>
</dbReference>
<dbReference type="PANTHER" id="PTHR43433:SF5">
    <property type="entry name" value="AB HYDROLASE-1 DOMAIN-CONTAINING PROTEIN"/>
    <property type="match status" value="1"/>
</dbReference>
<dbReference type="InterPro" id="IPR029058">
    <property type="entry name" value="AB_hydrolase_fold"/>
</dbReference>
<comment type="caution">
    <text evidence="3">The sequence shown here is derived from an EMBL/GenBank/DDBJ whole genome shotgun (WGS) entry which is preliminary data.</text>
</comment>
<dbReference type="OrthoDB" id="9780932at2"/>
<name>A0A4U6D4Y5_9BACT</name>
<feature type="domain" description="AB hydrolase-1" evidence="2">
    <location>
        <begin position="26"/>
        <end position="264"/>
    </location>
</feature>
<dbReference type="FunFam" id="3.40.50.1820:FF:000205">
    <property type="entry name" value="Non-haem bromoperoxidase BPO-A2"/>
    <property type="match status" value="1"/>
</dbReference>
<sequence length="301" mass="33492">MTFIESTSVNSDKSVKLFVQDIGQGKPVVLIAGWPLSSEMWEYQLNVLPKHFLRCIAYDRRGFGKSDKPWDGYDYDTLAGDLNAVLEKLDLHDVTLVGFSMGGGEVARYMSKYGDKRISKVVFISSVVPFMLKTDNNPDGLPKEMFDEFVTATEDDRPKFLAEFAKGFYGNSFLNPNVSDEIITWHNVLALQASGRATSKCIRAFSETDFREDLAVINVPTLIIHGDADKTVPIEVSGKKTSELMPAAEYIVYENAPHGLFITEKERLNDDLIRFIAGKPLHTEVAAEAINAVQNGANIII</sequence>
<gene>
    <name evidence="3" type="ORF">FDK13_10465</name>
</gene>
<dbReference type="RefSeq" id="WP_137339935.1">
    <property type="nucleotide sequence ID" value="NZ_BSQH01000007.1"/>
</dbReference>
<keyword evidence="3" id="KW-0378">Hydrolase</keyword>
<protein>
    <submittedName>
        <fullName evidence="3">Alpha/beta hydrolase</fullName>
    </submittedName>
</protein>
<dbReference type="InterPro" id="IPR050471">
    <property type="entry name" value="AB_hydrolase"/>
</dbReference>
<keyword evidence="4" id="KW-1185">Reference proteome</keyword>
<evidence type="ECO:0000259" key="2">
    <source>
        <dbReference type="Pfam" id="PF00561"/>
    </source>
</evidence>
<dbReference type="SUPFAM" id="SSF53474">
    <property type="entry name" value="alpha/beta-Hydrolases"/>
    <property type="match status" value="1"/>
</dbReference>
<comment type="similarity">
    <text evidence="1">Belongs to the AB hydrolase superfamily. Bacterial non-heme haloperoxidase / perhydrolase family.</text>
</comment>
<dbReference type="Pfam" id="PF00561">
    <property type="entry name" value="Abhydrolase_1"/>
    <property type="match status" value="1"/>
</dbReference>
<dbReference type="PANTHER" id="PTHR43433">
    <property type="entry name" value="HYDROLASE, ALPHA/BETA FOLD FAMILY PROTEIN"/>
    <property type="match status" value="1"/>
</dbReference>
<evidence type="ECO:0000256" key="1">
    <source>
        <dbReference type="ARBA" id="ARBA00038128"/>
    </source>
</evidence>
<dbReference type="InterPro" id="IPR000073">
    <property type="entry name" value="AB_hydrolase_1"/>
</dbReference>
<dbReference type="Proteomes" id="UP000304900">
    <property type="component" value="Unassembled WGS sequence"/>
</dbReference>
<proteinExistence type="inferred from homology"/>